<gene>
    <name evidence="2" type="ORF">BTO18_17175</name>
</gene>
<accession>A0A2S7WT68</accession>
<feature type="domain" description="Thioredoxin" evidence="1">
    <location>
        <begin position="14"/>
        <end position="164"/>
    </location>
</feature>
<dbReference type="InterPro" id="IPR050553">
    <property type="entry name" value="Thioredoxin_ResA/DsbE_sf"/>
</dbReference>
<dbReference type="RefSeq" id="WP_105017405.1">
    <property type="nucleotide sequence ID" value="NZ_MSCN01000001.1"/>
</dbReference>
<dbReference type="AlphaFoldDB" id="A0A2S7WT68"/>
<comment type="caution">
    <text evidence="2">The sequence shown here is derived from an EMBL/GenBank/DDBJ whole genome shotgun (WGS) entry which is preliminary data.</text>
</comment>
<evidence type="ECO:0000313" key="3">
    <source>
        <dbReference type="Proteomes" id="UP000238882"/>
    </source>
</evidence>
<reference evidence="2 3" key="1">
    <citation type="submission" date="2016-12" db="EMBL/GenBank/DDBJ databases">
        <title>Trade-off between light-utilization and light-protection in marine flavobacteria.</title>
        <authorList>
            <person name="Kumagai Y."/>
            <person name="Yoshizawa S."/>
            <person name="Kogure K."/>
            <person name="Iwasaki W."/>
        </authorList>
    </citation>
    <scope>NUCLEOTIDE SEQUENCE [LARGE SCALE GENOMIC DNA]</scope>
    <source>
        <strain evidence="2 3">NBRC 108759</strain>
    </source>
</reference>
<dbReference type="EMBL" id="MSCN01000001">
    <property type="protein sequence ID" value="PQJ80798.1"/>
    <property type="molecule type" value="Genomic_DNA"/>
</dbReference>
<dbReference type="OrthoDB" id="1098640at2"/>
<name>A0A2S7WT68_9FLAO</name>
<dbReference type="InterPro" id="IPR012336">
    <property type="entry name" value="Thioredoxin-like_fold"/>
</dbReference>
<dbReference type="CDD" id="cd02966">
    <property type="entry name" value="TlpA_like_family"/>
    <property type="match status" value="1"/>
</dbReference>
<dbReference type="PANTHER" id="PTHR42852:SF13">
    <property type="entry name" value="PROTEIN DIPZ"/>
    <property type="match status" value="1"/>
</dbReference>
<dbReference type="SUPFAM" id="SSF52833">
    <property type="entry name" value="Thioredoxin-like"/>
    <property type="match status" value="1"/>
</dbReference>
<dbReference type="PROSITE" id="PS51257">
    <property type="entry name" value="PROKAR_LIPOPROTEIN"/>
    <property type="match status" value="1"/>
</dbReference>
<dbReference type="Pfam" id="PF13905">
    <property type="entry name" value="Thioredoxin_8"/>
    <property type="match status" value="1"/>
</dbReference>
<dbReference type="InterPro" id="IPR013766">
    <property type="entry name" value="Thioredoxin_domain"/>
</dbReference>
<evidence type="ECO:0000259" key="1">
    <source>
        <dbReference type="PROSITE" id="PS51352"/>
    </source>
</evidence>
<evidence type="ECO:0000313" key="2">
    <source>
        <dbReference type="EMBL" id="PQJ80798.1"/>
    </source>
</evidence>
<keyword evidence="3" id="KW-1185">Reference proteome</keyword>
<dbReference type="PANTHER" id="PTHR42852">
    <property type="entry name" value="THIOL:DISULFIDE INTERCHANGE PROTEIN DSBE"/>
    <property type="match status" value="1"/>
</dbReference>
<dbReference type="Proteomes" id="UP000238882">
    <property type="component" value="Unassembled WGS sequence"/>
</dbReference>
<dbReference type="PROSITE" id="PS51352">
    <property type="entry name" value="THIOREDOXIN_2"/>
    <property type="match status" value="1"/>
</dbReference>
<sequence length="164" mass="19104">MRKIFLILSIFLLISCSDNPKQFSEEALKDMVLTIDDAKMTFREVLYKHKGEKILIDVWASWCKDCIVGFPELKELQKKFPKIKYVFLSVDRSNPSWKRAVKKYNLIGDQYNFPKGQNEGDFVDFISLGWIPRYLVVDEKGGIELFKATKVTDKDLLKALEKSK</sequence>
<dbReference type="InterPro" id="IPR036249">
    <property type="entry name" value="Thioredoxin-like_sf"/>
</dbReference>
<organism evidence="2 3">
    <name type="scientific">Polaribacter porphyrae</name>
    <dbReference type="NCBI Taxonomy" id="1137780"/>
    <lineage>
        <taxon>Bacteria</taxon>
        <taxon>Pseudomonadati</taxon>
        <taxon>Bacteroidota</taxon>
        <taxon>Flavobacteriia</taxon>
        <taxon>Flavobacteriales</taxon>
        <taxon>Flavobacteriaceae</taxon>
    </lineage>
</organism>
<proteinExistence type="predicted"/>
<dbReference type="Gene3D" id="3.40.30.10">
    <property type="entry name" value="Glutaredoxin"/>
    <property type="match status" value="1"/>
</dbReference>
<protein>
    <submittedName>
        <fullName evidence="2">Redoxin</fullName>
    </submittedName>
</protein>